<dbReference type="Gene3D" id="2.20.25.80">
    <property type="entry name" value="WRKY domain"/>
    <property type="match status" value="1"/>
</dbReference>
<feature type="domain" description="WRKY" evidence="7">
    <location>
        <begin position="1"/>
        <end position="59"/>
    </location>
</feature>
<evidence type="ECO:0000256" key="2">
    <source>
        <dbReference type="ARBA" id="ARBA00023015"/>
    </source>
</evidence>
<dbReference type="InterPro" id="IPR044810">
    <property type="entry name" value="WRKY_plant"/>
</dbReference>
<gene>
    <name evidence="8" type="ORF">SASPL_120359</name>
</gene>
<evidence type="ECO:0000313" key="8">
    <source>
        <dbReference type="EMBL" id="KAG6418160.1"/>
    </source>
</evidence>
<keyword evidence="3" id="KW-0238">DNA-binding</keyword>
<dbReference type="AlphaFoldDB" id="A0A8X8XU45"/>
<dbReference type="InterPro" id="IPR036576">
    <property type="entry name" value="WRKY_dom_sf"/>
</dbReference>
<dbReference type="InterPro" id="IPR003657">
    <property type="entry name" value="WRKY_dom"/>
</dbReference>
<evidence type="ECO:0000256" key="3">
    <source>
        <dbReference type="ARBA" id="ARBA00023125"/>
    </source>
</evidence>
<dbReference type="EMBL" id="PNBA02000007">
    <property type="protein sequence ID" value="KAG6418160.1"/>
    <property type="molecule type" value="Genomic_DNA"/>
</dbReference>
<evidence type="ECO:0000256" key="1">
    <source>
        <dbReference type="ARBA" id="ARBA00004123"/>
    </source>
</evidence>
<dbReference type="SUPFAM" id="SSF118290">
    <property type="entry name" value="WRKY DNA-binding domain"/>
    <property type="match status" value="1"/>
</dbReference>
<reference evidence="8" key="1">
    <citation type="submission" date="2018-01" db="EMBL/GenBank/DDBJ databases">
        <authorList>
            <person name="Mao J.F."/>
        </authorList>
    </citation>
    <scope>NUCLEOTIDE SEQUENCE</scope>
    <source>
        <strain evidence="8">Huo1</strain>
        <tissue evidence="8">Leaf</tissue>
    </source>
</reference>
<dbReference type="GO" id="GO:0005634">
    <property type="term" value="C:nucleus"/>
    <property type="evidence" value="ECO:0007669"/>
    <property type="project" value="UniProtKB-SubCell"/>
</dbReference>
<dbReference type="SMART" id="SM00774">
    <property type="entry name" value="WRKY"/>
    <property type="match status" value="1"/>
</dbReference>
<protein>
    <recommendedName>
        <fullName evidence="7">WRKY domain-containing protein</fullName>
    </recommendedName>
</protein>
<dbReference type="PANTHER" id="PTHR32096">
    <property type="entry name" value="WRKY TRANSCRIPTION FACTOR 30-RELATED-RELATED"/>
    <property type="match status" value="1"/>
</dbReference>
<evidence type="ECO:0000256" key="6">
    <source>
        <dbReference type="SAM" id="MobiDB-lite"/>
    </source>
</evidence>
<keyword evidence="9" id="KW-1185">Reference proteome</keyword>
<dbReference type="PANTHER" id="PTHR32096:SF137">
    <property type="entry name" value="WRKY TRANSCRIPTION FACTOR 65 ISOFORM X1-RELATED"/>
    <property type="match status" value="1"/>
</dbReference>
<keyword evidence="4" id="KW-0804">Transcription</keyword>
<evidence type="ECO:0000313" key="9">
    <source>
        <dbReference type="Proteomes" id="UP000298416"/>
    </source>
</evidence>
<reference evidence="8" key="2">
    <citation type="submission" date="2020-08" db="EMBL/GenBank/DDBJ databases">
        <title>Plant Genome Project.</title>
        <authorList>
            <person name="Zhang R.-G."/>
        </authorList>
    </citation>
    <scope>NUCLEOTIDE SEQUENCE</scope>
    <source>
        <strain evidence="8">Huo1</strain>
        <tissue evidence="8">Leaf</tissue>
    </source>
</reference>
<keyword evidence="5" id="KW-0539">Nucleus</keyword>
<dbReference type="Pfam" id="PF03106">
    <property type="entry name" value="WRKY"/>
    <property type="match status" value="1"/>
</dbReference>
<accession>A0A8X8XU45</accession>
<keyword evidence="2" id="KW-0805">Transcription regulation</keyword>
<name>A0A8X8XU45_SALSN</name>
<sequence>MIRLGKYGQKPIKGSPYPRGYYRCSSSKGCPARKQVERSSADPNMLIVTYSCDHTHPPPSSRNIHHRDAPISISEEEDELGENEKSMDLGHNQFHEILETPILMEKRGNTERKMAMIFGLRGEEEEEDLFGARGAAGVLDCVPPWDGAEGGGAAAAEIGDHGLRVVE</sequence>
<proteinExistence type="predicted"/>
<feature type="region of interest" description="Disordered" evidence="6">
    <location>
        <begin position="56"/>
        <end position="81"/>
    </location>
</feature>
<comment type="subcellular location">
    <subcellularLocation>
        <location evidence="1">Nucleus</location>
    </subcellularLocation>
</comment>
<evidence type="ECO:0000256" key="5">
    <source>
        <dbReference type="ARBA" id="ARBA00023242"/>
    </source>
</evidence>
<dbReference type="GO" id="GO:0003700">
    <property type="term" value="F:DNA-binding transcription factor activity"/>
    <property type="evidence" value="ECO:0007669"/>
    <property type="project" value="InterPro"/>
</dbReference>
<evidence type="ECO:0000259" key="7">
    <source>
        <dbReference type="PROSITE" id="PS50811"/>
    </source>
</evidence>
<dbReference type="Proteomes" id="UP000298416">
    <property type="component" value="Unassembled WGS sequence"/>
</dbReference>
<organism evidence="8">
    <name type="scientific">Salvia splendens</name>
    <name type="common">Scarlet sage</name>
    <dbReference type="NCBI Taxonomy" id="180675"/>
    <lineage>
        <taxon>Eukaryota</taxon>
        <taxon>Viridiplantae</taxon>
        <taxon>Streptophyta</taxon>
        <taxon>Embryophyta</taxon>
        <taxon>Tracheophyta</taxon>
        <taxon>Spermatophyta</taxon>
        <taxon>Magnoliopsida</taxon>
        <taxon>eudicotyledons</taxon>
        <taxon>Gunneridae</taxon>
        <taxon>Pentapetalae</taxon>
        <taxon>asterids</taxon>
        <taxon>lamiids</taxon>
        <taxon>Lamiales</taxon>
        <taxon>Lamiaceae</taxon>
        <taxon>Nepetoideae</taxon>
        <taxon>Mentheae</taxon>
        <taxon>Salviinae</taxon>
        <taxon>Salvia</taxon>
        <taxon>Salvia subgen. Calosphace</taxon>
        <taxon>core Calosphace</taxon>
    </lineage>
</organism>
<comment type="caution">
    <text evidence="8">The sequence shown here is derived from an EMBL/GenBank/DDBJ whole genome shotgun (WGS) entry which is preliminary data.</text>
</comment>
<dbReference type="GO" id="GO:0000976">
    <property type="term" value="F:transcription cis-regulatory region binding"/>
    <property type="evidence" value="ECO:0007669"/>
    <property type="project" value="TreeGrafter"/>
</dbReference>
<dbReference type="PROSITE" id="PS50811">
    <property type="entry name" value="WRKY"/>
    <property type="match status" value="1"/>
</dbReference>
<evidence type="ECO:0000256" key="4">
    <source>
        <dbReference type="ARBA" id="ARBA00023163"/>
    </source>
</evidence>